<name>K1TM08_9ZZZZ</name>
<feature type="non-terminal residue" evidence="2">
    <location>
        <position position="85"/>
    </location>
</feature>
<evidence type="ECO:0008006" key="3">
    <source>
        <dbReference type="Google" id="ProtNLM"/>
    </source>
</evidence>
<dbReference type="Gene3D" id="2.60.40.4270">
    <property type="entry name" value="Listeria-Bacteroides repeat domain"/>
    <property type="match status" value="1"/>
</dbReference>
<evidence type="ECO:0000256" key="1">
    <source>
        <dbReference type="ARBA" id="ARBA00004196"/>
    </source>
</evidence>
<comment type="caution">
    <text evidence="2">The sequence shown here is derived from an EMBL/GenBank/DDBJ whole genome shotgun (WGS) entry which is preliminary data.</text>
</comment>
<dbReference type="Pfam" id="PF09479">
    <property type="entry name" value="Flg_new"/>
    <property type="match status" value="1"/>
</dbReference>
<organism evidence="2">
    <name type="scientific">human gut metagenome</name>
    <dbReference type="NCBI Taxonomy" id="408170"/>
    <lineage>
        <taxon>unclassified sequences</taxon>
        <taxon>metagenomes</taxon>
        <taxon>organismal metagenomes</taxon>
    </lineage>
</organism>
<dbReference type="AlphaFoldDB" id="K1TM08"/>
<dbReference type="NCBIfam" id="TIGR02543">
    <property type="entry name" value="List_Bact_rpt"/>
    <property type="match status" value="1"/>
</dbReference>
<accession>K1TM08</accession>
<dbReference type="GO" id="GO:0030313">
    <property type="term" value="C:cell envelope"/>
    <property type="evidence" value="ECO:0007669"/>
    <property type="project" value="UniProtKB-SubCell"/>
</dbReference>
<dbReference type="InterPro" id="IPR013378">
    <property type="entry name" value="InlB-like_B-rpt"/>
</dbReference>
<comment type="subcellular location">
    <subcellularLocation>
        <location evidence="1">Cell envelope</location>
    </subcellularLocation>
</comment>
<dbReference type="InterPro" id="IPR042229">
    <property type="entry name" value="Listeria/Bacterioides_rpt_sf"/>
</dbReference>
<sequence>MYDGEYAIIYNENTSDLVKDFPSTQKKEDLYAFIITTQKPTRKGYVFNGWNTKKDGSGQEYAAGSRYSGTGVLTLYATWKEEEKA</sequence>
<dbReference type="EMBL" id="AJWZ01006226">
    <property type="protein sequence ID" value="EKC60386.1"/>
    <property type="molecule type" value="Genomic_DNA"/>
</dbReference>
<evidence type="ECO:0000313" key="2">
    <source>
        <dbReference type="EMBL" id="EKC60386.1"/>
    </source>
</evidence>
<proteinExistence type="predicted"/>
<gene>
    <name evidence="2" type="ORF">OBE_09002</name>
</gene>
<reference evidence="2" key="1">
    <citation type="journal article" date="2013" name="Environ. Microbiol.">
        <title>Microbiota from the distal guts of lean and obese adolescents exhibit partial functional redundancy besides clear differences in community structure.</title>
        <authorList>
            <person name="Ferrer M."/>
            <person name="Ruiz A."/>
            <person name="Lanza F."/>
            <person name="Haange S.B."/>
            <person name="Oberbach A."/>
            <person name="Till H."/>
            <person name="Bargiela R."/>
            <person name="Campoy C."/>
            <person name="Segura M.T."/>
            <person name="Richter M."/>
            <person name="von Bergen M."/>
            <person name="Seifert J."/>
            <person name="Suarez A."/>
        </authorList>
    </citation>
    <scope>NUCLEOTIDE SEQUENCE</scope>
</reference>
<protein>
    <recommendedName>
        <fullName evidence="3">Repeat protein</fullName>
    </recommendedName>
</protein>